<dbReference type="Proteomes" id="UP000252187">
    <property type="component" value="Unassembled WGS sequence"/>
</dbReference>
<evidence type="ECO:0000313" key="3">
    <source>
        <dbReference type="EMBL" id="RBA32475.1"/>
    </source>
</evidence>
<dbReference type="Gene3D" id="1.10.340.50">
    <property type="match status" value="1"/>
</dbReference>
<accession>A0A365P7T9</accession>
<reference evidence="3 4" key="1">
    <citation type="submission" date="2018-06" db="EMBL/GenBank/DDBJ databases">
        <title>Whole genome sequencing of four bacterial strains from South Shetland trench revealing bio-synthetic gene clusters.</title>
        <authorList>
            <person name="Abdel-Mageed W.M."/>
            <person name="Lehri B."/>
            <person name="Jarmusch S.A."/>
            <person name="Miranda K."/>
            <person name="Goodfellow M."/>
            <person name="Jaspars M."/>
            <person name="Karlyshev A.V."/>
        </authorList>
    </citation>
    <scope>NUCLEOTIDE SEQUENCE [LARGE SCALE GENOMIC DNA]</scope>
    <source>
        <strain evidence="3 4">SST1</strain>
    </source>
</reference>
<dbReference type="EMBL" id="QNTT01000045">
    <property type="protein sequence ID" value="RBA32475.1"/>
    <property type="molecule type" value="Genomic_DNA"/>
</dbReference>
<dbReference type="InterPro" id="IPR004322">
    <property type="entry name" value="Plasmid_replicase_bac"/>
</dbReference>
<dbReference type="Pfam" id="PF03090">
    <property type="entry name" value="Replicase"/>
    <property type="match status" value="1"/>
</dbReference>
<proteinExistence type="predicted"/>
<feature type="compositionally biased region" description="Basic and acidic residues" evidence="1">
    <location>
        <begin position="271"/>
        <end position="282"/>
    </location>
</feature>
<feature type="domain" description="Primase C-terminal 1" evidence="2">
    <location>
        <begin position="182"/>
        <end position="243"/>
    </location>
</feature>
<sequence length="282" mass="31885">MPTASTLSVHSADSWRERYWHRWALATNNLDDGVRRLPRDRALTHRYIETGPGAMTICVVIDVDHSNAVLRAFEKPSDHPKPSWVAEGPTGHAHVGWWLTEPVTRTDAARQAPIRYLARTAEGLRRSLDGDPAYTSLLTRCPVAPGAEVIWGTDRAYSLRELGTIHTPRQLPRKPERSHGFGRNCTMFDAARQNVYGLHDPEQPYAEWQRVVMQHCHAANSEFPEPLPFSEVTATARSISKWVRANFVSKEEWHRRQGKVGGQRSGASRRAARDARIQEVFG</sequence>
<comment type="caution">
    <text evidence="3">The sequence shown here is derived from an EMBL/GenBank/DDBJ whole genome shotgun (WGS) entry which is preliminary data.</text>
</comment>
<gene>
    <name evidence="3" type="ORF">DQ226_13890</name>
</gene>
<evidence type="ECO:0000313" key="4">
    <source>
        <dbReference type="Proteomes" id="UP000252187"/>
    </source>
</evidence>
<organism evidence="3 4">
    <name type="scientific">Dietzia maris</name>
    <dbReference type="NCBI Taxonomy" id="37915"/>
    <lineage>
        <taxon>Bacteria</taxon>
        <taxon>Bacillati</taxon>
        <taxon>Actinomycetota</taxon>
        <taxon>Actinomycetes</taxon>
        <taxon>Mycobacteriales</taxon>
        <taxon>Dietziaceae</taxon>
        <taxon>Dietzia</taxon>
    </lineage>
</organism>
<feature type="region of interest" description="Disordered" evidence="1">
    <location>
        <begin position="256"/>
        <end position="282"/>
    </location>
</feature>
<protein>
    <submittedName>
        <fullName evidence="3">Replication protein RepA</fullName>
    </submittedName>
</protein>
<evidence type="ECO:0000256" key="1">
    <source>
        <dbReference type="SAM" id="MobiDB-lite"/>
    </source>
</evidence>
<dbReference type="InterPro" id="IPR014820">
    <property type="entry name" value="PriCT_1"/>
</dbReference>
<evidence type="ECO:0000259" key="2">
    <source>
        <dbReference type="Pfam" id="PF08708"/>
    </source>
</evidence>
<dbReference type="Pfam" id="PF08708">
    <property type="entry name" value="PriCT_1"/>
    <property type="match status" value="1"/>
</dbReference>
<dbReference type="AlphaFoldDB" id="A0A365P7T9"/>
<name>A0A365P7T9_9ACTN</name>